<evidence type="ECO:0000313" key="4">
    <source>
        <dbReference type="Proteomes" id="UP001210231"/>
    </source>
</evidence>
<reference evidence="3 4" key="1">
    <citation type="submission" date="2022-12" db="EMBL/GenBank/DDBJ databases">
        <title>Chitinophagaceae gen. sp. nov., a new member of the family Chitinophagaceae, isolated from soil in a chemical factory.</title>
        <authorList>
            <person name="Ke Z."/>
        </authorList>
    </citation>
    <scope>NUCLEOTIDE SEQUENCE [LARGE SCALE GENOMIC DNA]</scope>
    <source>
        <strain evidence="3 4">LY-5</strain>
    </source>
</reference>
<protein>
    <submittedName>
        <fullName evidence="3">Spy/CpxP family protein refolding chaperone</fullName>
    </submittedName>
</protein>
<feature type="compositionally biased region" description="Basic and acidic residues" evidence="1">
    <location>
        <begin position="26"/>
        <end position="40"/>
    </location>
</feature>
<organism evidence="3 4">
    <name type="scientific">Polluticaenibacter yanchengensis</name>
    <dbReference type="NCBI Taxonomy" id="3014562"/>
    <lineage>
        <taxon>Bacteria</taxon>
        <taxon>Pseudomonadati</taxon>
        <taxon>Bacteroidota</taxon>
        <taxon>Chitinophagia</taxon>
        <taxon>Chitinophagales</taxon>
        <taxon>Chitinophagaceae</taxon>
        <taxon>Polluticaenibacter</taxon>
    </lineage>
</organism>
<feature type="region of interest" description="Disordered" evidence="1">
    <location>
        <begin position="23"/>
        <end position="52"/>
    </location>
</feature>
<name>A0ABT4UNX9_9BACT</name>
<dbReference type="Proteomes" id="UP001210231">
    <property type="component" value="Unassembled WGS sequence"/>
</dbReference>
<dbReference type="PANTHER" id="PTHR38102">
    <property type="entry name" value="PERIPLASMIC CHAPERONE SPY"/>
    <property type="match status" value="1"/>
</dbReference>
<feature type="chain" id="PRO_5046704253" evidence="2">
    <location>
        <begin position="24"/>
        <end position="227"/>
    </location>
</feature>
<keyword evidence="4" id="KW-1185">Reference proteome</keyword>
<keyword evidence="2" id="KW-0732">Signal</keyword>
<feature type="signal peptide" evidence="2">
    <location>
        <begin position="1"/>
        <end position="23"/>
    </location>
</feature>
<dbReference type="RefSeq" id="WP_407032879.1">
    <property type="nucleotide sequence ID" value="NZ_JAQGEF010000033.1"/>
</dbReference>
<proteinExistence type="predicted"/>
<dbReference type="Gene3D" id="1.20.120.1490">
    <property type="match status" value="1"/>
</dbReference>
<evidence type="ECO:0000313" key="3">
    <source>
        <dbReference type="EMBL" id="MDA3616549.1"/>
    </source>
</evidence>
<dbReference type="InterPro" id="IPR052211">
    <property type="entry name" value="Cpx_auxiliary_protein"/>
</dbReference>
<dbReference type="PANTHER" id="PTHR38102:SF1">
    <property type="entry name" value="PERIPLASMIC CHAPERONE SPY"/>
    <property type="match status" value="1"/>
</dbReference>
<sequence>MKKIILAVSAFALVLMGASNVSAQDKTVKKQKPEGHKIEGKQGMAKRGGGFEKLNLTDAQKTSLKAINDTYRKDMKALMQKEDITVKVQRESKKALNDKRKKDIENLLTAEQKAEFAKLRSEHKGGRAMAFHKGKNFGRKGGMRNMAFMKDSLGLTDVQLASLKTEREKTKLKLKAIKENTALTEDQKRAQFKAAVTEQKEALDKILTAEQKEKLKTKQAFRQREAK</sequence>
<evidence type="ECO:0000256" key="2">
    <source>
        <dbReference type="SAM" id="SignalP"/>
    </source>
</evidence>
<evidence type="ECO:0000256" key="1">
    <source>
        <dbReference type="SAM" id="MobiDB-lite"/>
    </source>
</evidence>
<comment type="caution">
    <text evidence="3">The sequence shown here is derived from an EMBL/GenBank/DDBJ whole genome shotgun (WGS) entry which is preliminary data.</text>
</comment>
<dbReference type="EMBL" id="JAQGEF010000033">
    <property type="protein sequence ID" value="MDA3616549.1"/>
    <property type="molecule type" value="Genomic_DNA"/>
</dbReference>
<gene>
    <name evidence="3" type="ORF">O3P16_17185</name>
</gene>
<accession>A0ABT4UNX9</accession>